<reference evidence="1 2" key="1">
    <citation type="submission" date="2022-05" db="EMBL/GenBank/DDBJ databases">
        <title>Chromosome-level reference genomes for two strains of Caenorhabditis briggsae: an improved platform for comparative genomics.</title>
        <authorList>
            <person name="Stevens L."/>
            <person name="Andersen E.C."/>
        </authorList>
    </citation>
    <scope>NUCLEOTIDE SEQUENCE [LARGE SCALE GENOMIC DNA]</scope>
    <source>
        <strain evidence="1">QX1410_ONT</strain>
        <tissue evidence="1">Whole-organism</tissue>
    </source>
</reference>
<dbReference type="EMBL" id="CP090894">
    <property type="protein sequence ID" value="ULT96349.1"/>
    <property type="molecule type" value="Genomic_DNA"/>
</dbReference>
<sequence>MCGCLEKPAGKSAPRDFPPITHYFHISFSSSSNLRWVPPSAHQWKNSDIPQNIKQYWENRWAKASFLKGYSDENSLKIIPVYFWPGERMDLPCRMCQMSYLTNGRMKRWGYSEHIDEFLLNPTQFVRIRELWQDVENTKSFNDNKEDPMDPDDVIWYPHKFISKKYVSEFRTENYEKERYEVRHKEHPRFWQDDGKLTIFGADVRSQGVYFCYDESSKKETIIFYVLMTMLPPVRFTTEYPLDYTDHCGQKKGKDSKLIFPSHNWKFHFLPMGDFNPAPTCQLDETDLETCKNNYPYLDNTKWPKNFGDDCSVDRCRARLFSPDNNIDLFIELRWDSWTSCQGDQPTKRREGHCYLVREEGSINIETMKSEHKKLYSWIKNLETVFDRKPFDESGIRLHSSLLTSAIFNKPKLTGCYNKKDEEEKLYELYDQVWRKVFLPTLGVPEDGVVVQLGNPFEACLRYTRLATEPDDDPKSEHLVGTYSTQVDYC</sequence>
<evidence type="ECO:0000313" key="2">
    <source>
        <dbReference type="Proteomes" id="UP000827892"/>
    </source>
</evidence>
<organism evidence="1 2">
    <name type="scientific">Caenorhabditis briggsae</name>
    <dbReference type="NCBI Taxonomy" id="6238"/>
    <lineage>
        <taxon>Eukaryota</taxon>
        <taxon>Metazoa</taxon>
        <taxon>Ecdysozoa</taxon>
        <taxon>Nematoda</taxon>
        <taxon>Chromadorea</taxon>
        <taxon>Rhabditida</taxon>
        <taxon>Rhabditina</taxon>
        <taxon>Rhabditomorpha</taxon>
        <taxon>Rhabditoidea</taxon>
        <taxon>Rhabditidae</taxon>
        <taxon>Peloderinae</taxon>
        <taxon>Caenorhabditis</taxon>
    </lineage>
</organism>
<accession>A0AAE9ACT7</accession>
<proteinExistence type="predicted"/>
<dbReference type="Proteomes" id="UP000827892">
    <property type="component" value="Chromosome IV"/>
</dbReference>
<dbReference type="AlphaFoldDB" id="A0AAE9ACT7"/>
<name>A0AAE9ACT7_CAEBR</name>
<gene>
    <name evidence="1" type="ORF">L3Y34_004747</name>
</gene>
<evidence type="ECO:0000313" key="1">
    <source>
        <dbReference type="EMBL" id="ULT96349.1"/>
    </source>
</evidence>
<protein>
    <submittedName>
        <fullName evidence="1">Uncharacterized protein</fullName>
    </submittedName>
</protein>